<keyword evidence="4 5" id="KW-0472">Membrane</keyword>
<dbReference type="RefSeq" id="WP_377326977.1">
    <property type="nucleotide sequence ID" value="NZ_JBHUMZ010000008.1"/>
</dbReference>
<dbReference type="Proteomes" id="UP001597452">
    <property type="component" value="Unassembled WGS sequence"/>
</dbReference>
<evidence type="ECO:0000313" key="7">
    <source>
        <dbReference type="Proteomes" id="UP001597452"/>
    </source>
</evidence>
<dbReference type="InterPro" id="IPR003825">
    <property type="entry name" value="Colicin-V_CvpA"/>
</dbReference>
<comment type="subcellular location">
    <subcellularLocation>
        <location evidence="1">Membrane</location>
        <topology evidence="1">Multi-pass membrane protein</topology>
    </subcellularLocation>
</comment>
<keyword evidence="3 5" id="KW-1133">Transmembrane helix</keyword>
<reference evidence="7" key="1">
    <citation type="journal article" date="2019" name="Int. J. Syst. Evol. Microbiol.">
        <title>The Global Catalogue of Microorganisms (GCM) 10K type strain sequencing project: providing services to taxonomists for standard genome sequencing and annotation.</title>
        <authorList>
            <consortium name="The Broad Institute Genomics Platform"/>
            <consortium name="The Broad Institute Genome Sequencing Center for Infectious Disease"/>
            <person name="Wu L."/>
            <person name="Ma J."/>
        </authorList>
    </citation>
    <scope>NUCLEOTIDE SEQUENCE [LARGE SCALE GENOMIC DNA]</scope>
    <source>
        <strain evidence="7">TISTR 1571</strain>
    </source>
</reference>
<organism evidence="6 7">
    <name type="scientific">Piscibacillus salipiscarius</name>
    <dbReference type="NCBI Taxonomy" id="299480"/>
    <lineage>
        <taxon>Bacteria</taxon>
        <taxon>Bacillati</taxon>
        <taxon>Bacillota</taxon>
        <taxon>Bacilli</taxon>
        <taxon>Bacillales</taxon>
        <taxon>Bacillaceae</taxon>
        <taxon>Piscibacillus</taxon>
    </lineage>
</organism>
<feature type="transmembrane region" description="Helical" evidence="5">
    <location>
        <begin position="27"/>
        <end position="43"/>
    </location>
</feature>
<dbReference type="PANTHER" id="PTHR37306:SF1">
    <property type="entry name" value="COLICIN V PRODUCTION PROTEIN"/>
    <property type="match status" value="1"/>
</dbReference>
<dbReference type="PANTHER" id="PTHR37306">
    <property type="entry name" value="COLICIN V PRODUCTION PROTEIN"/>
    <property type="match status" value="1"/>
</dbReference>
<feature type="transmembrane region" description="Helical" evidence="5">
    <location>
        <begin position="77"/>
        <end position="98"/>
    </location>
</feature>
<evidence type="ECO:0000313" key="6">
    <source>
        <dbReference type="EMBL" id="MFD2637516.1"/>
    </source>
</evidence>
<dbReference type="EMBL" id="JBHUMZ010000008">
    <property type="protein sequence ID" value="MFD2637516.1"/>
    <property type="molecule type" value="Genomic_DNA"/>
</dbReference>
<comment type="caution">
    <text evidence="6">The sequence shown here is derived from an EMBL/GenBank/DDBJ whole genome shotgun (WGS) entry which is preliminary data.</text>
</comment>
<accession>A0ABW5Q6Q2</accession>
<evidence type="ECO:0000256" key="3">
    <source>
        <dbReference type="ARBA" id="ARBA00022989"/>
    </source>
</evidence>
<evidence type="ECO:0000256" key="2">
    <source>
        <dbReference type="ARBA" id="ARBA00022692"/>
    </source>
</evidence>
<keyword evidence="2 5" id="KW-0812">Transmembrane</keyword>
<protein>
    <submittedName>
        <fullName evidence="6">CvpA family protein</fullName>
    </submittedName>
</protein>
<keyword evidence="7" id="KW-1185">Reference proteome</keyword>
<evidence type="ECO:0000256" key="4">
    <source>
        <dbReference type="ARBA" id="ARBA00023136"/>
    </source>
</evidence>
<sequence length="179" mass="20249">MVSLILLILLILGFLIGLKRGFILQILHITGFIVAFVIALMYFRDLGAHLELWIPYPELSEESFWGEVFNSVDLEYAFYNAVAFIVIFMVVKIVMQIIANLLDFVAHLPILNSVNNLLGAILGFVEMYVILFVILFFASLVPVGMVQDLVNDSALATFMIEQTPVISEQLKDKWFTTVN</sequence>
<proteinExistence type="predicted"/>
<feature type="transmembrane region" description="Helical" evidence="5">
    <location>
        <begin position="118"/>
        <end position="141"/>
    </location>
</feature>
<dbReference type="Pfam" id="PF02674">
    <property type="entry name" value="Colicin_V"/>
    <property type="match status" value="1"/>
</dbReference>
<evidence type="ECO:0000256" key="5">
    <source>
        <dbReference type="SAM" id="Phobius"/>
    </source>
</evidence>
<name>A0ABW5Q6Q2_9BACI</name>
<gene>
    <name evidence="6" type="ORF">ACFSW4_01345</name>
</gene>
<evidence type="ECO:0000256" key="1">
    <source>
        <dbReference type="ARBA" id="ARBA00004141"/>
    </source>
</evidence>